<organism evidence="1 2">
    <name type="scientific">Rubroshorea leprosula</name>
    <dbReference type="NCBI Taxonomy" id="152421"/>
    <lineage>
        <taxon>Eukaryota</taxon>
        <taxon>Viridiplantae</taxon>
        <taxon>Streptophyta</taxon>
        <taxon>Embryophyta</taxon>
        <taxon>Tracheophyta</taxon>
        <taxon>Spermatophyta</taxon>
        <taxon>Magnoliopsida</taxon>
        <taxon>eudicotyledons</taxon>
        <taxon>Gunneridae</taxon>
        <taxon>Pentapetalae</taxon>
        <taxon>rosids</taxon>
        <taxon>malvids</taxon>
        <taxon>Malvales</taxon>
        <taxon>Dipterocarpaceae</taxon>
        <taxon>Rubroshorea</taxon>
    </lineage>
</organism>
<accession>A0AAV5JFR2</accession>
<name>A0AAV5JFR2_9ROSI</name>
<dbReference type="Proteomes" id="UP001054252">
    <property type="component" value="Unassembled WGS sequence"/>
</dbReference>
<protein>
    <submittedName>
        <fullName evidence="1">Uncharacterized protein</fullName>
    </submittedName>
</protein>
<dbReference type="AlphaFoldDB" id="A0AAV5JFR2"/>
<evidence type="ECO:0000313" key="2">
    <source>
        <dbReference type="Proteomes" id="UP001054252"/>
    </source>
</evidence>
<proteinExistence type="predicted"/>
<comment type="caution">
    <text evidence="1">The sequence shown here is derived from an EMBL/GenBank/DDBJ whole genome shotgun (WGS) entry which is preliminary data.</text>
</comment>
<reference evidence="1 2" key="1">
    <citation type="journal article" date="2021" name="Commun. Biol.">
        <title>The genome of Shorea leprosula (Dipterocarpaceae) highlights the ecological relevance of drought in aseasonal tropical rainforests.</title>
        <authorList>
            <person name="Ng K.K.S."/>
            <person name="Kobayashi M.J."/>
            <person name="Fawcett J.A."/>
            <person name="Hatakeyama M."/>
            <person name="Paape T."/>
            <person name="Ng C.H."/>
            <person name="Ang C.C."/>
            <person name="Tnah L.H."/>
            <person name="Lee C.T."/>
            <person name="Nishiyama T."/>
            <person name="Sese J."/>
            <person name="O'Brien M.J."/>
            <person name="Copetti D."/>
            <person name="Mohd Noor M.I."/>
            <person name="Ong R.C."/>
            <person name="Putra M."/>
            <person name="Sireger I.Z."/>
            <person name="Indrioko S."/>
            <person name="Kosugi Y."/>
            <person name="Izuno A."/>
            <person name="Isagi Y."/>
            <person name="Lee S.L."/>
            <person name="Shimizu K.K."/>
        </authorList>
    </citation>
    <scope>NUCLEOTIDE SEQUENCE [LARGE SCALE GENOMIC DNA]</scope>
    <source>
        <strain evidence="1">214</strain>
    </source>
</reference>
<keyword evidence="2" id="KW-1185">Reference proteome</keyword>
<evidence type="ECO:0000313" key="1">
    <source>
        <dbReference type="EMBL" id="GKV09720.1"/>
    </source>
</evidence>
<dbReference type="EMBL" id="BPVZ01000031">
    <property type="protein sequence ID" value="GKV09720.1"/>
    <property type="molecule type" value="Genomic_DNA"/>
</dbReference>
<sequence length="50" mass="5779">MVHHECTVNGRKLGKFGFEDEQWTPTRTFLIVEEMGKAKWTPPTLDVLTC</sequence>
<gene>
    <name evidence="1" type="ORF">SLEP1_g21177</name>
</gene>